<reference evidence="2" key="1">
    <citation type="submission" date="2019-10" db="EMBL/GenBank/DDBJ databases">
        <title>The sequence and de novo assembly of the wild yak genome.</title>
        <authorList>
            <person name="Liu Y."/>
        </authorList>
    </citation>
    <scope>NUCLEOTIDE SEQUENCE [LARGE SCALE GENOMIC DNA]</scope>
    <source>
        <strain evidence="2">WY2019</strain>
    </source>
</reference>
<dbReference type="AlphaFoldDB" id="A0A6B0QRZ5"/>
<evidence type="ECO:0000313" key="2">
    <source>
        <dbReference type="EMBL" id="MXQ79760.1"/>
    </source>
</evidence>
<proteinExistence type="predicted"/>
<comment type="caution">
    <text evidence="2">The sequence shown here is derived from an EMBL/GenBank/DDBJ whole genome shotgun (WGS) entry which is preliminary data.</text>
</comment>
<evidence type="ECO:0000256" key="1">
    <source>
        <dbReference type="SAM" id="MobiDB-lite"/>
    </source>
</evidence>
<feature type="region of interest" description="Disordered" evidence="1">
    <location>
        <begin position="1"/>
        <end position="41"/>
    </location>
</feature>
<evidence type="ECO:0000313" key="3">
    <source>
        <dbReference type="Proteomes" id="UP000322234"/>
    </source>
</evidence>
<protein>
    <submittedName>
        <fullName evidence="2">Uncharacterized protein</fullName>
    </submittedName>
</protein>
<name>A0A6B0QRZ5_9CETA</name>
<accession>A0A6B0QRZ5</accession>
<dbReference type="EMBL" id="VBQZ03000002">
    <property type="protein sequence ID" value="MXQ79760.1"/>
    <property type="molecule type" value="Genomic_DNA"/>
</dbReference>
<sequence length="119" mass="13282">MTGLLSLAFDREPADETPSPEPPDMGGPGKANSPVQSPPEADWTFHKWTHELYYDNGKQNPKHKKCRAEGFQTVHGSSKLLISPTRQRYWERSSQSPERSRRATVEGEGFSVSPLTALS</sequence>
<keyword evidence="3" id="KW-1185">Reference proteome</keyword>
<feature type="region of interest" description="Disordered" evidence="1">
    <location>
        <begin position="86"/>
        <end position="119"/>
    </location>
</feature>
<dbReference type="Proteomes" id="UP000322234">
    <property type="component" value="Unassembled WGS sequence"/>
</dbReference>
<organism evidence="2 3">
    <name type="scientific">Bos mutus</name>
    <name type="common">wild yak</name>
    <dbReference type="NCBI Taxonomy" id="72004"/>
    <lineage>
        <taxon>Eukaryota</taxon>
        <taxon>Metazoa</taxon>
        <taxon>Chordata</taxon>
        <taxon>Craniata</taxon>
        <taxon>Vertebrata</taxon>
        <taxon>Euteleostomi</taxon>
        <taxon>Mammalia</taxon>
        <taxon>Eutheria</taxon>
        <taxon>Laurasiatheria</taxon>
        <taxon>Artiodactyla</taxon>
        <taxon>Ruminantia</taxon>
        <taxon>Pecora</taxon>
        <taxon>Bovidae</taxon>
        <taxon>Bovinae</taxon>
        <taxon>Bos</taxon>
    </lineage>
</organism>
<gene>
    <name evidence="2" type="ORF">E5288_WYG006958</name>
</gene>